<evidence type="ECO:0000256" key="4">
    <source>
        <dbReference type="ARBA" id="ARBA00022786"/>
    </source>
</evidence>
<keyword evidence="8" id="KW-1185">Reference proteome</keyword>
<proteinExistence type="inferred from homology"/>
<dbReference type="GO" id="GO:0061651">
    <property type="term" value="F:Atg12 conjugating enzyme activity"/>
    <property type="evidence" value="ECO:0007669"/>
    <property type="project" value="TreeGrafter"/>
</dbReference>
<gene>
    <name evidence="7" type="ORF">Zmor_026441</name>
</gene>
<dbReference type="GO" id="GO:0000045">
    <property type="term" value="P:autophagosome assembly"/>
    <property type="evidence" value="ECO:0007669"/>
    <property type="project" value="TreeGrafter"/>
</dbReference>
<reference evidence="7" key="1">
    <citation type="journal article" date="2023" name="G3 (Bethesda)">
        <title>Whole genome assemblies of Zophobas morio and Tenebrio molitor.</title>
        <authorList>
            <person name="Kaur S."/>
            <person name="Stinson S.A."/>
            <person name="diCenzo G.C."/>
        </authorList>
    </citation>
    <scope>NUCLEOTIDE SEQUENCE</scope>
    <source>
        <strain evidence="7">QUZm001</strain>
    </source>
</reference>
<dbReference type="PANTHER" id="PTHR14957:SF1">
    <property type="entry name" value="UBIQUITIN-LIKE-CONJUGATING ENZYME ATG10"/>
    <property type="match status" value="1"/>
</dbReference>
<evidence type="ECO:0000256" key="5">
    <source>
        <dbReference type="ARBA" id="ARBA00023006"/>
    </source>
</evidence>
<protein>
    <recommendedName>
        <fullName evidence="2">Ubiquitin-like-conjugating enzyme ATG10</fullName>
    </recommendedName>
    <alternativeName>
        <fullName evidence="6">Autophagy-related protein 10</fullName>
    </alternativeName>
</protein>
<name>A0AA38HWA8_9CUCU</name>
<dbReference type="EMBL" id="JALNTZ010000008">
    <property type="protein sequence ID" value="KAJ3643752.1"/>
    <property type="molecule type" value="Genomic_DNA"/>
</dbReference>
<keyword evidence="5" id="KW-0072">Autophagy</keyword>
<dbReference type="Pfam" id="PF03987">
    <property type="entry name" value="Autophagy_act_C"/>
    <property type="match status" value="1"/>
</dbReference>
<dbReference type="AlphaFoldDB" id="A0AA38HWA8"/>
<evidence type="ECO:0000313" key="7">
    <source>
        <dbReference type="EMBL" id="KAJ3643752.1"/>
    </source>
</evidence>
<keyword evidence="4" id="KW-0833">Ubl conjugation pathway</keyword>
<dbReference type="InterPro" id="IPR007135">
    <property type="entry name" value="Atg3/Atg10"/>
</dbReference>
<comment type="similarity">
    <text evidence="1">Belongs to the ATG10 family.</text>
</comment>
<dbReference type="Gene3D" id="3.30.1460.50">
    <property type="match status" value="1"/>
</dbReference>
<organism evidence="7 8">
    <name type="scientific">Zophobas morio</name>
    <dbReference type="NCBI Taxonomy" id="2755281"/>
    <lineage>
        <taxon>Eukaryota</taxon>
        <taxon>Metazoa</taxon>
        <taxon>Ecdysozoa</taxon>
        <taxon>Arthropoda</taxon>
        <taxon>Hexapoda</taxon>
        <taxon>Insecta</taxon>
        <taxon>Pterygota</taxon>
        <taxon>Neoptera</taxon>
        <taxon>Endopterygota</taxon>
        <taxon>Coleoptera</taxon>
        <taxon>Polyphaga</taxon>
        <taxon>Cucujiformia</taxon>
        <taxon>Tenebrionidae</taxon>
        <taxon>Zophobas</taxon>
    </lineage>
</organism>
<sequence length="245" mass="27639">MDAAQTQTLRPASDDYLLMKVALIASLAGGCRRDDLAKLQDSCYLVSIPDLKTSAHQTMAPDDHEGFTCEKFVQCIKEIVAISDEIGDGWQLQTKEGLDNAHYLSKKTSQVLEKESGAKMIVVFEYHVAYNINYGVPVLCFVAWKQDGSSLQMEEYCECNKNFSNSDILSTLTQLDHPVLCTPFLTLHPCRTREIMEPFLSRSKNPVVSWMSVISPERNIQLITDFIVTRRINASQNMKIKYGMV</sequence>
<comment type="caution">
    <text evidence="7">The sequence shown here is derived from an EMBL/GenBank/DDBJ whole genome shotgun (WGS) entry which is preliminary data.</text>
</comment>
<dbReference type="PANTHER" id="PTHR14957">
    <property type="entry name" value="UBIQUITIN-LIKE-CONJUGATING ENZYME ATG10"/>
    <property type="match status" value="1"/>
</dbReference>
<dbReference type="GO" id="GO:0000422">
    <property type="term" value="P:autophagy of mitochondrion"/>
    <property type="evidence" value="ECO:0007669"/>
    <property type="project" value="TreeGrafter"/>
</dbReference>
<dbReference type="GO" id="GO:0032446">
    <property type="term" value="P:protein modification by small protein conjugation"/>
    <property type="evidence" value="ECO:0007669"/>
    <property type="project" value="TreeGrafter"/>
</dbReference>
<evidence type="ECO:0000313" key="8">
    <source>
        <dbReference type="Proteomes" id="UP001168821"/>
    </source>
</evidence>
<evidence type="ECO:0000256" key="1">
    <source>
        <dbReference type="ARBA" id="ARBA00005696"/>
    </source>
</evidence>
<evidence type="ECO:0000256" key="6">
    <source>
        <dbReference type="ARBA" id="ARBA00029833"/>
    </source>
</evidence>
<dbReference type="GO" id="GO:0005829">
    <property type="term" value="C:cytosol"/>
    <property type="evidence" value="ECO:0007669"/>
    <property type="project" value="TreeGrafter"/>
</dbReference>
<evidence type="ECO:0000256" key="2">
    <source>
        <dbReference type="ARBA" id="ARBA00021099"/>
    </source>
</evidence>
<dbReference type="Proteomes" id="UP001168821">
    <property type="component" value="Unassembled WGS sequence"/>
</dbReference>
<accession>A0AA38HWA8</accession>
<keyword evidence="3" id="KW-0808">Transferase</keyword>
<evidence type="ECO:0000256" key="3">
    <source>
        <dbReference type="ARBA" id="ARBA00022679"/>
    </source>
</evidence>